<sequence>MYDTILIPTDGSEQADRGIDHGLDLAAQYDATVVCLYVVDERRYGRPPALGTVEVDHEKHEDEAMELLKEIEERGHTLGVEVEHECRRGNPWDEIVTFAEREDVDLIVMGRRGVTDDRRTSLGSVTEQVMRQTEIPVQAV</sequence>
<dbReference type="InterPro" id="IPR014729">
    <property type="entry name" value="Rossmann-like_a/b/a_fold"/>
</dbReference>
<evidence type="ECO:0000313" key="3">
    <source>
        <dbReference type="EMBL" id="SDC56911.1"/>
    </source>
</evidence>
<name>A0A1G6MN67_9EURY</name>
<evidence type="ECO:0000259" key="2">
    <source>
        <dbReference type="Pfam" id="PF00582"/>
    </source>
</evidence>
<dbReference type="Pfam" id="PF00582">
    <property type="entry name" value="Usp"/>
    <property type="match status" value="1"/>
</dbReference>
<dbReference type="PANTHER" id="PTHR46268:SF6">
    <property type="entry name" value="UNIVERSAL STRESS PROTEIN UP12"/>
    <property type="match status" value="1"/>
</dbReference>
<protein>
    <submittedName>
        <fullName evidence="3">Nucleotide-binding universal stress protein, UspA family</fullName>
    </submittedName>
</protein>
<dbReference type="OrthoDB" id="105697at2157"/>
<dbReference type="PRINTS" id="PR01438">
    <property type="entry name" value="UNVRSLSTRESS"/>
</dbReference>
<reference evidence="5 6" key="1">
    <citation type="submission" date="2016-10" db="EMBL/GenBank/DDBJ databases">
        <authorList>
            <person name="Varghese N."/>
            <person name="Submissions S."/>
        </authorList>
    </citation>
    <scope>NUCLEOTIDE SEQUENCE [LARGE SCALE GENOMIC DNA]</scope>
    <source>
        <strain evidence="3 6">CDM_1</strain>
        <strain evidence="5">CDM_6</strain>
    </source>
</reference>
<gene>
    <name evidence="4" type="ORF">SAMN04488694_11064</name>
    <name evidence="3" type="ORF">SAMN05192552_100544</name>
</gene>
<dbReference type="SUPFAM" id="SSF52402">
    <property type="entry name" value="Adenine nucleotide alpha hydrolases-like"/>
    <property type="match status" value="1"/>
</dbReference>
<dbReference type="PANTHER" id="PTHR46268">
    <property type="entry name" value="STRESS RESPONSE PROTEIN NHAX"/>
    <property type="match status" value="1"/>
</dbReference>
<reference evidence="4" key="2">
    <citation type="submission" date="2016-10" db="EMBL/GenBank/DDBJ databases">
        <authorList>
            <person name="de Groot N.N."/>
        </authorList>
    </citation>
    <scope>NUCLEOTIDE SEQUENCE [LARGE SCALE GENOMIC DNA]</scope>
    <source>
        <strain evidence="4">CDM_6</strain>
    </source>
</reference>
<evidence type="ECO:0000313" key="6">
    <source>
        <dbReference type="Proteomes" id="UP000324021"/>
    </source>
</evidence>
<proteinExistence type="inferred from homology"/>
<dbReference type="InterPro" id="IPR006016">
    <property type="entry name" value="UspA"/>
</dbReference>
<dbReference type="Proteomes" id="UP000199320">
    <property type="component" value="Unassembled WGS sequence"/>
</dbReference>
<feature type="domain" description="UspA" evidence="2">
    <location>
        <begin position="1"/>
        <end position="138"/>
    </location>
</feature>
<dbReference type="EMBL" id="FOIC01000010">
    <property type="protein sequence ID" value="SET68062.1"/>
    <property type="molecule type" value="Genomic_DNA"/>
</dbReference>
<dbReference type="InterPro" id="IPR006015">
    <property type="entry name" value="Universal_stress_UspA"/>
</dbReference>
<dbReference type="EMBL" id="FMZP01000005">
    <property type="protein sequence ID" value="SDC56911.1"/>
    <property type="molecule type" value="Genomic_DNA"/>
</dbReference>
<dbReference type="Gene3D" id="3.40.50.620">
    <property type="entry name" value="HUPs"/>
    <property type="match status" value="1"/>
</dbReference>
<dbReference type="AlphaFoldDB" id="A0A1G6MN67"/>
<dbReference type="Proteomes" id="UP000324021">
    <property type="component" value="Unassembled WGS sequence"/>
</dbReference>
<dbReference type="RefSeq" id="WP_092933068.1">
    <property type="nucleotide sequence ID" value="NZ_FMZP01000005.1"/>
</dbReference>
<evidence type="ECO:0000313" key="4">
    <source>
        <dbReference type="EMBL" id="SET68062.1"/>
    </source>
</evidence>
<evidence type="ECO:0000313" key="5">
    <source>
        <dbReference type="Proteomes" id="UP000199320"/>
    </source>
</evidence>
<accession>A0A1G6MN67</accession>
<keyword evidence="5" id="KW-1185">Reference proteome</keyword>
<organism evidence="3 6">
    <name type="scientific">Natrinema hispanicum</name>
    <dbReference type="NCBI Taxonomy" id="392421"/>
    <lineage>
        <taxon>Archaea</taxon>
        <taxon>Methanobacteriati</taxon>
        <taxon>Methanobacteriota</taxon>
        <taxon>Stenosarchaea group</taxon>
        <taxon>Halobacteria</taxon>
        <taxon>Halobacteriales</taxon>
        <taxon>Natrialbaceae</taxon>
        <taxon>Natrinema</taxon>
    </lineage>
</organism>
<dbReference type="CDD" id="cd00293">
    <property type="entry name" value="USP-like"/>
    <property type="match status" value="1"/>
</dbReference>
<evidence type="ECO:0000256" key="1">
    <source>
        <dbReference type="ARBA" id="ARBA00008791"/>
    </source>
</evidence>
<comment type="similarity">
    <text evidence="1">Belongs to the universal stress protein A family.</text>
</comment>